<dbReference type="CDD" id="cd00093">
    <property type="entry name" value="HTH_XRE"/>
    <property type="match status" value="1"/>
</dbReference>
<dbReference type="AlphaFoldDB" id="A0A2P2BWT1"/>
<evidence type="ECO:0000259" key="1">
    <source>
        <dbReference type="PROSITE" id="PS50943"/>
    </source>
</evidence>
<dbReference type="EMBL" id="CZKA01000006">
    <property type="protein sequence ID" value="CUR54204.1"/>
    <property type="molecule type" value="Genomic_DNA"/>
</dbReference>
<name>A0A2P2BWT1_9ZZZZ</name>
<protein>
    <recommendedName>
        <fullName evidence="1">HTH cro/C1-type domain-containing protein</fullName>
    </recommendedName>
</protein>
<accession>A0A2P2BWT1</accession>
<dbReference type="PROSITE" id="PS50943">
    <property type="entry name" value="HTH_CROC1"/>
    <property type="match status" value="1"/>
</dbReference>
<dbReference type="GO" id="GO:0003677">
    <property type="term" value="F:DNA binding"/>
    <property type="evidence" value="ECO:0007669"/>
    <property type="project" value="InterPro"/>
</dbReference>
<dbReference type="SMART" id="SM00530">
    <property type="entry name" value="HTH_XRE"/>
    <property type="match status" value="1"/>
</dbReference>
<dbReference type="SUPFAM" id="SSF47413">
    <property type="entry name" value="lambda repressor-like DNA-binding domains"/>
    <property type="match status" value="1"/>
</dbReference>
<sequence length="73" mass="7614">MTRPSAILPHNLSCARVRCGLSREQTAVAVGRSWATVRGYELGTTTPPLDVLSALADLYGVSVGSLVGEQVSA</sequence>
<reference evidence="2" key="1">
    <citation type="submission" date="2015-08" db="EMBL/GenBank/DDBJ databases">
        <authorList>
            <person name="Babu N.S."/>
            <person name="Beckwith C.J."/>
            <person name="Beseler K.G."/>
            <person name="Brison A."/>
            <person name="Carone J.V."/>
            <person name="Caskin T.P."/>
            <person name="Diamond M."/>
            <person name="Durham M.E."/>
            <person name="Foxe J.M."/>
            <person name="Go M."/>
            <person name="Henderson B.A."/>
            <person name="Jones I.B."/>
            <person name="McGettigan J.A."/>
            <person name="Micheletti S.J."/>
            <person name="Nasrallah M.E."/>
            <person name="Ortiz D."/>
            <person name="Piller C.R."/>
            <person name="Privatt S.R."/>
            <person name="Schneider S.L."/>
            <person name="Sharp S."/>
            <person name="Smith T.C."/>
            <person name="Stanton J.D."/>
            <person name="Ullery H.E."/>
            <person name="Wilson R.J."/>
            <person name="Serrano M.G."/>
            <person name="Buck G."/>
            <person name="Lee V."/>
            <person name="Wang Y."/>
            <person name="Carvalho R."/>
            <person name="Voegtly L."/>
            <person name="Shi R."/>
            <person name="Duckworth R."/>
            <person name="Johnson A."/>
            <person name="Loviza R."/>
            <person name="Walstead R."/>
            <person name="Shah Z."/>
            <person name="Kiflezghi M."/>
            <person name="Wade K."/>
            <person name="Ball S.L."/>
            <person name="Bradley K.W."/>
            <person name="Asai D.J."/>
            <person name="Bowman C.A."/>
            <person name="Russell D.A."/>
            <person name="Pope W.H."/>
            <person name="Jacobs-Sera D."/>
            <person name="Hendrix R.W."/>
            <person name="Hatfull G.F."/>
        </authorList>
    </citation>
    <scope>NUCLEOTIDE SEQUENCE</scope>
</reference>
<dbReference type="InterPro" id="IPR001387">
    <property type="entry name" value="Cro/C1-type_HTH"/>
</dbReference>
<dbReference type="Gene3D" id="1.10.260.40">
    <property type="entry name" value="lambda repressor-like DNA-binding domains"/>
    <property type="match status" value="1"/>
</dbReference>
<gene>
    <name evidence="2" type="ORF">NOCA2140027</name>
</gene>
<dbReference type="InterPro" id="IPR010982">
    <property type="entry name" value="Lambda_DNA-bd_dom_sf"/>
</dbReference>
<dbReference type="Pfam" id="PF13560">
    <property type="entry name" value="HTH_31"/>
    <property type="match status" value="1"/>
</dbReference>
<evidence type="ECO:0000313" key="2">
    <source>
        <dbReference type="EMBL" id="CUR54204.1"/>
    </source>
</evidence>
<proteinExistence type="predicted"/>
<organism evidence="2">
    <name type="scientific">metagenome</name>
    <dbReference type="NCBI Taxonomy" id="256318"/>
    <lineage>
        <taxon>unclassified sequences</taxon>
        <taxon>metagenomes</taxon>
    </lineage>
</organism>
<feature type="domain" description="HTH cro/C1-type" evidence="1">
    <location>
        <begin position="15"/>
        <end position="66"/>
    </location>
</feature>